<dbReference type="EMBL" id="JBHTLS010000057">
    <property type="protein sequence ID" value="MFD1104078.1"/>
    <property type="molecule type" value="Genomic_DNA"/>
</dbReference>
<protein>
    <submittedName>
        <fullName evidence="1">Uncharacterized protein</fullName>
    </submittedName>
</protein>
<name>A0ABW3NXT5_9SPHN</name>
<keyword evidence="2" id="KW-1185">Reference proteome</keyword>
<gene>
    <name evidence="1" type="ORF">ACFQ24_04105</name>
</gene>
<organism evidence="1 2">
    <name type="scientific">Sphingobium olei</name>
    <dbReference type="NCBI Taxonomy" id="420955"/>
    <lineage>
        <taxon>Bacteria</taxon>
        <taxon>Pseudomonadati</taxon>
        <taxon>Pseudomonadota</taxon>
        <taxon>Alphaproteobacteria</taxon>
        <taxon>Sphingomonadales</taxon>
        <taxon>Sphingomonadaceae</taxon>
        <taxon>Sphingobium</taxon>
    </lineage>
</organism>
<reference evidence="2" key="1">
    <citation type="journal article" date="2019" name="Int. J. Syst. Evol. Microbiol.">
        <title>The Global Catalogue of Microorganisms (GCM) 10K type strain sequencing project: providing services to taxonomists for standard genome sequencing and annotation.</title>
        <authorList>
            <consortium name="The Broad Institute Genomics Platform"/>
            <consortium name="The Broad Institute Genome Sequencing Center for Infectious Disease"/>
            <person name="Wu L."/>
            <person name="Ma J."/>
        </authorList>
    </citation>
    <scope>NUCLEOTIDE SEQUENCE [LARGE SCALE GENOMIC DNA]</scope>
    <source>
        <strain evidence="2">CCUG 54329</strain>
    </source>
</reference>
<comment type="caution">
    <text evidence="1">The sequence shown here is derived from an EMBL/GenBank/DDBJ whole genome shotgun (WGS) entry which is preliminary data.</text>
</comment>
<sequence length="67" mass="7514">MDRIPERAAYEGNGGWQDGRFGQAYDLICDALKERGVIDLYRHPLLAAIEMEDGNYEPSDDPNAKEG</sequence>
<dbReference type="Proteomes" id="UP001597203">
    <property type="component" value="Unassembled WGS sequence"/>
</dbReference>
<dbReference type="RefSeq" id="WP_380909192.1">
    <property type="nucleotide sequence ID" value="NZ_JBHTLS010000057.1"/>
</dbReference>
<evidence type="ECO:0000313" key="2">
    <source>
        <dbReference type="Proteomes" id="UP001597203"/>
    </source>
</evidence>
<accession>A0ABW3NXT5</accession>
<evidence type="ECO:0000313" key="1">
    <source>
        <dbReference type="EMBL" id="MFD1104078.1"/>
    </source>
</evidence>
<proteinExistence type="predicted"/>